<keyword evidence="4" id="KW-0249">Electron transport</keyword>
<dbReference type="OrthoDB" id="9815350at2"/>
<dbReference type="InterPro" id="IPR052371">
    <property type="entry name" value="BFD-associated_ferredoxin"/>
</dbReference>
<accession>Q2JBQ2</accession>
<evidence type="ECO:0000259" key="9">
    <source>
        <dbReference type="Pfam" id="PF04324"/>
    </source>
</evidence>
<dbReference type="eggNOG" id="COG1251">
    <property type="taxonomic scope" value="Bacteria"/>
</dbReference>
<dbReference type="GO" id="GO:0046872">
    <property type="term" value="F:metal ion binding"/>
    <property type="evidence" value="ECO:0007669"/>
    <property type="project" value="UniProtKB-KW"/>
</dbReference>
<dbReference type="InterPro" id="IPR041854">
    <property type="entry name" value="BFD-like_2Fe2S-bd_dom_sf"/>
</dbReference>
<sequence length="70" mass="6890">MLVCSCFAVSDRLLRNVIASGACDVDAVGERCDAGTGCGGCVEEIAELLGEASARRGSPVARAGQGSGSG</sequence>
<evidence type="ECO:0000313" key="11">
    <source>
        <dbReference type="Proteomes" id="UP000001937"/>
    </source>
</evidence>
<name>Q2JBQ2_FRACC</name>
<evidence type="ECO:0000256" key="2">
    <source>
        <dbReference type="ARBA" id="ARBA00022714"/>
    </source>
</evidence>
<dbReference type="PANTHER" id="PTHR37424:SF1">
    <property type="entry name" value="BACTERIOFERRITIN-ASSOCIATED FERREDOXIN"/>
    <property type="match status" value="1"/>
</dbReference>
<organism evidence="10 11">
    <name type="scientific">Frankia casuarinae (strain DSM 45818 / CECT 9043 / HFP020203 / CcI3)</name>
    <dbReference type="NCBI Taxonomy" id="106370"/>
    <lineage>
        <taxon>Bacteria</taxon>
        <taxon>Bacillati</taxon>
        <taxon>Actinomycetota</taxon>
        <taxon>Actinomycetes</taxon>
        <taxon>Frankiales</taxon>
        <taxon>Frankiaceae</taxon>
        <taxon>Frankia</taxon>
    </lineage>
</organism>
<dbReference type="Gene3D" id="1.10.10.1100">
    <property type="entry name" value="BFD-like [2Fe-2S]-binding domain"/>
    <property type="match status" value="1"/>
</dbReference>
<proteinExistence type="inferred from homology"/>
<evidence type="ECO:0000256" key="3">
    <source>
        <dbReference type="ARBA" id="ARBA00022723"/>
    </source>
</evidence>
<accession>A0A1X1PUH7</accession>
<dbReference type="Proteomes" id="UP000001937">
    <property type="component" value="Chromosome"/>
</dbReference>
<keyword evidence="11" id="KW-1185">Reference proteome</keyword>
<evidence type="ECO:0000256" key="1">
    <source>
        <dbReference type="ARBA" id="ARBA00022448"/>
    </source>
</evidence>
<dbReference type="STRING" id="106370.Francci3_1914"/>
<evidence type="ECO:0000256" key="5">
    <source>
        <dbReference type="ARBA" id="ARBA00023004"/>
    </source>
</evidence>
<comment type="similarity">
    <text evidence="8">Belongs to the Bfd family.</text>
</comment>
<dbReference type="EMBL" id="CP000249">
    <property type="protein sequence ID" value="ABD11290.1"/>
    <property type="molecule type" value="Genomic_DNA"/>
</dbReference>
<dbReference type="RefSeq" id="WP_011436350.1">
    <property type="nucleotide sequence ID" value="NC_007777.1"/>
</dbReference>
<feature type="domain" description="BFD-like [2Fe-2S]-binding" evidence="9">
    <location>
        <begin position="2"/>
        <end position="50"/>
    </location>
</feature>
<reference evidence="10 11" key="1">
    <citation type="journal article" date="2007" name="Genome Res.">
        <title>Genome characteristics of facultatively symbiotic Frankia sp. strains reflect host range and host plant biogeography.</title>
        <authorList>
            <person name="Normand P."/>
            <person name="Lapierre P."/>
            <person name="Tisa L.S."/>
            <person name="Gogarten J.P."/>
            <person name="Alloisio N."/>
            <person name="Bagnarol E."/>
            <person name="Bassi C.A."/>
            <person name="Berry A.M."/>
            <person name="Bickhart D.M."/>
            <person name="Choisne N."/>
            <person name="Couloux A."/>
            <person name="Cournoyer B."/>
            <person name="Cruveiller S."/>
            <person name="Daubin V."/>
            <person name="Demange N."/>
            <person name="Francino M.P."/>
            <person name="Goltsman E."/>
            <person name="Huang Y."/>
            <person name="Kopp O.R."/>
            <person name="Labarre L."/>
            <person name="Lapidus A."/>
            <person name="Lavire C."/>
            <person name="Marechal J."/>
            <person name="Martinez M."/>
            <person name="Mastronunzio J.E."/>
            <person name="Mullin B.C."/>
            <person name="Niemann J."/>
            <person name="Pujic P."/>
            <person name="Rawnsley T."/>
            <person name="Rouy Z."/>
            <person name="Schenowitz C."/>
            <person name="Sellstedt A."/>
            <person name="Tavares F."/>
            <person name="Tomkins J.P."/>
            <person name="Vallenet D."/>
            <person name="Valverde C."/>
            <person name="Wall L.G."/>
            <person name="Wang Y."/>
            <person name="Medigue C."/>
            <person name="Benson D.R."/>
        </authorList>
    </citation>
    <scope>NUCLEOTIDE SEQUENCE [LARGE SCALE GENOMIC DNA]</scope>
    <source>
        <strain evidence="11">DSM 45818 / CECT 9043 / CcI3</strain>
    </source>
</reference>
<dbReference type="AlphaFoldDB" id="Q2JBQ2"/>
<keyword evidence="1" id="KW-0813">Transport</keyword>
<dbReference type="GO" id="GO:0051537">
    <property type="term" value="F:2 iron, 2 sulfur cluster binding"/>
    <property type="evidence" value="ECO:0007669"/>
    <property type="project" value="UniProtKB-KW"/>
</dbReference>
<protein>
    <recommendedName>
        <fullName evidence="7">Bacterioferritin-associated ferredoxin</fullName>
    </recommendedName>
</protein>
<evidence type="ECO:0000313" key="10">
    <source>
        <dbReference type="EMBL" id="ABD11290.1"/>
    </source>
</evidence>
<keyword evidence="3" id="KW-0479">Metal-binding</keyword>
<keyword evidence="6" id="KW-0411">Iron-sulfur</keyword>
<dbReference type="Pfam" id="PF04324">
    <property type="entry name" value="Fer2_BFD"/>
    <property type="match status" value="1"/>
</dbReference>
<keyword evidence="5" id="KW-0408">Iron</keyword>
<keyword evidence="2" id="KW-0001">2Fe-2S</keyword>
<gene>
    <name evidence="10" type="ordered locus">Francci3_1914</name>
</gene>
<evidence type="ECO:0000256" key="4">
    <source>
        <dbReference type="ARBA" id="ARBA00022982"/>
    </source>
</evidence>
<evidence type="ECO:0000256" key="8">
    <source>
        <dbReference type="ARBA" id="ARBA00046332"/>
    </source>
</evidence>
<dbReference type="HOGENOM" id="CLU_159205_4_1_11"/>
<dbReference type="InterPro" id="IPR007419">
    <property type="entry name" value="BFD-like_2Fe2S-bd_dom"/>
</dbReference>
<dbReference type="PANTHER" id="PTHR37424">
    <property type="entry name" value="BACTERIOFERRITIN-ASSOCIATED FERREDOXIN"/>
    <property type="match status" value="1"/>
</dbReference>
<dbReference type="KEGG" id="fra:Francci3_1914"/>
<evidence type="ECO:0000256" key="7">
    <source>
        <dbReference type="ARBA" id="ARBA00039386"/>
    </source>
</evidence>
<evidence type="ECO:0000256" key="6">
    <source>
        <dbReference type="ARBA" id="ARBA00023014"/>
    </source>
</evidence>